<dbReference type="OrthoDB" id="10922at2"/>
<gene>
    <name evidence="8" type="ORF">BCF55_0589</name>
</gene>
<dbReference type="RefSeq" id="WP_121009756.1">
    <property type="nucleotide sequence ID" value="NZ_RCCJ01000001.1"/>
</dbReference>
<evidence type="ECO:0000256" key="5">
    <source>
        <dbReference type="ARBA" id="ARBA00022692"/>
    </source>
</evidence>
<dbReference type="Gene3D" id="1.20.1600.10">
    <property type="entry name" value="Outer membrane efflux proteins (OEP)"/>
    <property type="match status" value="1"/>
</dbReference>
<dbReference type="GO" id="GO:0009279">
    <property type="term" value="C:cell outer membrane"/>
    <property type="evidence" value="ECO:0007669"/>
    <property type="project" value="UniProtKB-SubCell"/>
</dbReference>
<comment type="similarity">
    <text evidence="2">Belongs to the outer membrane factor (OMF) (TC 1.B.17) family.</text>
</comment>
<dbReference type="PANTHER" id="PTHR30026">
    <property type="entry name" value="OUTER MEMBRANE PROTEIN TOLC"/>
    <property type="match status" value="1"/>
</dbReference>
<reference evidence="8 9" key="1">
    <citation type="submission" date="2018-10" db="EMBL/GenBank/DDBJ databases">
        <title>Genomic Encyclopedia of Archaeal and Bacterial Type Strains, Phase II (KMG-II): from individual species to whole genera.</title>
        <authorList>
            <person name="Goeker M."/>
        </authorList>
    </citation>
    <scope>NUCLEOTIDE SEQUENCE [LARGE SCALE GENOMIC DNA]</scope>
    <source>
        <strain evidence="8 9">DSM 16510</strain>
    </source>
</reference>
<protein>
    <submittedName>
        <fullName evidence="8">Outer membrane protein TolC</fullName>
    </submittedName>
</protein>
<comment type="subcellular location">
    <subcellularLocation>
        <location evidence="1">Cell outer membrane</location>
    </subcellularLocation>
</comment>
<dbReference type="InterPro" id="IPR051906">
    <property type="entry name" value="TolC-like"/>
</dbReference>
<evidence type="ECO:0000256" key="6">
    <source>
        <dbReference type="ARBA" id="ARBA00023136"/>
    </source>
</evidence>
<sequence>MKKLAALILLSFIGISLAGELDELIKFALENNPRVKSFDNIKNSLSYRENFLRSLPNPRLTFALNNLDTEHYFPTEKNPMSSFGLYLTQKYVLPVKREREAKIASERQVEVLIKKERYEKELVRNIKLLYWDFSYSHEMERIIRGIEQEIHSLIEITEERYRYGKALLSDLLLLKVELLKVRERLADAERLRRTSLERIYALAGGRLELNGGELKVLDFPENFDQGKNVEVKLAKRELEVIKREIDRAGVEHYPDLFLSAGYAIRPNIPNLITFSVGLTLPVWKGKREDMLVLEKKEIYNSKLLELEDVRLKVSGEFEALKESYRITSQILSTVEEEIEEKKKEIEALLIAYEYEKTDIREILRAYRLLWSLEFDRAKLLKELNQIVAKVEALQ</sequence>
<evidence type="ECO:0000313" key="9">
    <source>
        <dbReference type="Proteomes" id="UP000267841"/>
    </source>
</evidence>
<name>A0A497XPX4_9AQUI</name>
<dbReference type="GO" id="GO:0015562">
    <property type="term" value="F:efflux transmembrane transporter activity"/>
    <property type="evidence" value="ECO:0007669"/>
    <property type="project" value="InterPro"/>
</dbReference>
<keyword evidence="6" id="KW-0472">Membrane</keyword>
<dbReference type="Pfam" id="PF02321">
    <property type="entry name" value="OEP"/>
    <property type="match status" value="1"/>
</dbReference>
<dbReference type="PANTHER" id="PTHR30026:SF20">
    <property type="entry name" value="OUTER MEMBRANE PROTEIN TOLC"/>
    <property type="match status" value="1"/>
</dbReference>
<keyword evidence="9" id="KW-1185">Reference proteome</keyword>
<evidence type="ECO:0000256" key="4">
    <source>
        <dbReference type="ARBA" id="ARBA00022452"/>
    </source>
</evidence>
<proteinExistence type="inferred from homology"/>
<dbReference type="AlphaFoldDB" id="A0A497XPX4"/>
<dbReference type="InterPro" id="IPR003423">
    <property type="entry name" value="OMP_efflux"/>
</dbReference>
<accession>A0A497XPX4</accession>
<keyword evidence="7" id="KW-0998">Cell outer membrane</keyword>
<dbReference type="SUPFAM" id="SSF56954">
    <property type="entry name" value="Outer membrane efflux proteins (OEP)"/>
    <property type="match status" value="1"/>
</dbReference>
<organism evidence="8 9">
    <name type="scientific">Hydrogenivirga caldilitoris</name>
    <dbReference type="NCBI Taxonomy" id="246264"/>
    <lineage>
        <taxon>Bacteria</taxon>
        <taxon>Pseudomonadati</taxon>
        <taxon>Aquificota</taxon>
        <taxon>Aquificia</taxon>
        <taxon>Aquificales</taxon>
        <taxon>Aquificaceae</taxon>
        <taxon>Hydrogenivirga</taxon>
    </lineage>
</organism>
<evidence type="ECO:0000256" key="3">
    <source>
        <dbReference type="ARBA" id="ARBA00022448"/>
    </source>
</evidence>
<dbReference type="EMBL" id="RCCJ01000001">
    <property type="protein sequence ID" value="RLJ70321.1"/>
    <property type="molecule type" value="Genomic_DNA"/>
</dbReference>
<dbReference type="Proteomes" id="UP000267841">
    <property type="component" value="Unassembled WGS sequence"/>
</dbReference>
<evidence type="ECO:0000256" key="7">
    <source>
        <dbReference type="ARBA" id="ARBA00023237"/>
    </source>
</evidence>
<keyword evidence="4" id="KW-1134">Transmembrane beta strand</keyword>
<dbReference type="GO" id="GO:1990281">
    <property type="term" value="C:efflux pump complex"/>
    <property type="evidence" value="ECO:0007669"/>
    <property type="project" value="TreeGrafter"/>
</dbReference>
<evidence type="ECO:0000313" key="8">
    <source>
        <dbReference type="EMBL" id="RLJ70321.1"/>
    </source>
</evidence>
<evidence type="ECO:0000256" key="1">
    <source>
        <dbReference type="ARBA" id="ARBA00004442"/>
    </source>
</evidence>
<keyword evidence="3" id="KW-0813">Transport</keyword>
<evidence type="ECO:0000256" key="2">
    <source>
        <dbReference type="ARBA" id="ARBA00007613"/>
    </source>
</evidence>
<keyword evidence="5" id="KW-0812">Transmembrane</keyword>
<dbReference type="GO" id="GO:0015288">
    <property type="term" value="F:porin activity"/>
    <property type="evidence" value="ECO:0007669"/>
    <property type="project" value="TreeGrafter"/>
</dbReference>
<comment type="caution">
    <text evidence="8">The sequence shown here is derived from an EMBL/GenBank/DDBJ whole genome shotgun (WGS) entry which is preliminary data.</text>
</comment>